<dbReference type="EMBL" id="JBFTWV010000034">
    <property type="protein sequence ID" value="KAL2795535.1"/>
    <property type="molecule type" value="Genomic_DNA"/>
</dbReference>
<dbReference type="PANTHER" id="PTHR31465:SF8">
    <property type="entry name" value="DOMAIN PROTEIN, PUTATIVE (AFU_ORTHOLOGUE AFUA_6G14140)-RELATED"/>
    <property type="match status" value="1"/>
</dbReference>
<feature type="transmembrane region" description="Helical" evidence="5">
    <location>
        <begin position="129"/>
        <end position="149"/>
    </location>
</feature>
<dbReference type="Pfam" id="PF04479">
    <property type="entry name" value="RTA1"/>
    <property type="match status" value="1"/>
</dbReference>
<keyword evidence="7" id="KW-1185">Reference proteome</keyword>
<evidence type="ECO:0000256" key="1">
    <source>
        <dbReference type="ARBA" id="ARBA00004141"/>
    </source>
</evidence>
<feature type="transmembrane region" description="Helical" evidence="5">
    <location>
        <begin position="254"/>
        <end position="276"/>
    </location>
</feature>
<dbReference type="InterPro" id="IPR007568">
    <property type="entry name" value="RTA1"/>
</dbReference>
<feature type="transmembrane region" description="Helical" evidence="5">
    <location>
        <begin position="169"/>
        <end position="193"/>
    </location>
</feature>
<keyword evidence="3 5" id="KW-1133">Transmembrane helix</keyword>
<evidence type="ECO:0000256" key="5">
    <source>
        <dbReference type="SAM" id="Phobius"/>
    </source>
</evidence>
<feature type="transmembrane region" description="Helical" evidence="5">
    <location>
        <begin position="89"/>
        <end position="109"/>
    </location>
</feature>
<keyword evidence="2 5" id="KW-0812">Transmembrane</keyword>
<feature type="transmembrane region" description="Helical" evidence="5">
    <location>
        <begin position="29"/>
        <end position="49"/>
    </location>
</feature>
<evidence type="ECO:0000256" key="2">
    <source>
        <dbReference type="ARBA" id="ARBA00022692"/>
    </source>
</evidence>
<protein>
    <submittedName>
        <fullName evidence="6">RTA1 like protein-domain-containing protein</fullName>
    </submittedName>
</protein>
<comment type="caution">
    <text evidence="6">The sequence shown here is derived from an EMBL/GenBank/DDBJ whole genome shotgun (WGS) entry which is preliminary data.</text>
</comment>
<organism evidence="6 7">
    <name type="scientific">Aspergillus keveii</name>
    <dbReference type="NCBI Taxonomy" id="714993"/>
    <lineage>
        <taxon>Eukaryota</taxon>
        <taxon>Fungi</taxon>
        <taxon>Dikarya</taxon>
        <taxon>Ascomycota</taxon>
        <taxon>Pezizomycotina</taxon>
        <taxon>Eurotiomycetes</taxon>
        <taxon>Eurotiomycetidae</taxon>
        <taxon>Eurotiales</taxon>
        <taxon>Aspergillaceae</taxon>
        <taxon>Aspergillus</taxon>
        <taxon>Aspergillus subgen. Nidulantes</taxon>
    </lineage>
</organism>
<feature type="transmembrane region" description="Helical" evidence="5">
    <location>
        <begin position="56"/>
        <end position="77"/>
    </location>
</feature>
<gene>
    <name evidence="6" type="ORF">BJX66DRAFT_324617</name>
</gene>
<evidence type="ECO:0000313" key="7">
    <source>
        <dbReference type="Proteomes" id="UP001610563"/>
    </source>
</evidence>
<evidence type="ECO:0000313" key="6">
    <source>
        <dbReference type="EMBL" id="KAL2795535.1"/>
    </source>
</evidence>
<sequence>MSNLDTSNCTAVSSECPVSETVYGYTPNLPANVVLAAFFGLCGVYHVIIGLKARSWTFMIALAVGSLMEMIGYAARIGLHKNVWDDDAFSRQITCLILAPSFVAAGIYWSLKHIVMYVGPEYSRLRPNLYPWVFIGCDIGSIILQAAGGGVAGAAGDEHPDRVNLGNNIMIAGIAFQVGTMSICGLLAVDFVWRVCRGNAVGEKWAREGRQAGFYAFCAAEVWAFVTVLTRCIYRLPEMAGGWGNPLMQNEVEFLILDGMMVALAVLGLSILHPFWTCRQLLKKRN</sequence>
<keyword evidence="4 5" id="KW-0472">Membrane</keyword>
<reference evidence="6 7" key="1">
    <citation type="submission" date="2024-07" db="EMBL/GenBank/DDBJ databases">
        <title>Section-level genome sequencing and comparative genomics of Aspergillus sections Usti and Cavernicolus.</title>
        <authorList>
            <consortium name="Lawrence Berkeley National Laboratory"/>
            <person name="Nybo J.L."/>
            <person name="Vesth T.C."/>
            <person name="Theobald S."/>
            <person name="Frisvad J.C."/>
            <person name="Larsen T.O."/>
            <person name="Kjaerboelling I."/>
            <person name="Rothschild-Mancinelli K."/>
            <person name="Lyhne E.K."/>
            <person name="Kogle M.E."/>
            <person name="Barry K."/>
            <person name="Clum A."/>
            <person name="Na H."/>
            <person name="Ledsgaard L."/>
            <person name="Lin J."/>
            <person name="Lipzen A."/>
            <person name="Kuo A."/>
            <person name="Riley R."/>
            <person name="Mondo S."/>
            <person name="Labutti K."/>
            <person name="Haridas S."/>
            <person name="Pangalinan J."/>
            <person name="Salamov A.A."/>
            <person name="Simmons B.A."/>
            <person name="Magnuson J.K."/>
            <person name="Chen J."/>
            <person name="Drula E."/>
            <person name="Henrissat B."/>
            <person name="Wiebenga A."/>
            <person name="Lubbers R.J."/>
            <person name="Gomes A.C."/>
            <person name="Makela M.R."/>
            <person name="Stajich J."/>
            <person name="Grigoriev I.V."/>
            <person name="Mortensen U.H."/>
            <person name="De Vries R.P."/>
            <person name="Baker S.E."/>
            <person name="Andersen M.R."/>
        </authorList>
    </citation>
    <scope>NUCLEOTIDE SEQUENCE [LARGE SCALE GENOMIC DNA]</scope>
    <source>
        <strain evidence="6 7">CBS 209.92</strain>
    </source>
</reference>
<evidence type="ECO:0000256" key="3">
    <source>
        <dbReference type="ARBA" id="ARBA00022989"/>
    </source>
</evidence>
<dbReference type="Proteomes" id="UP001610563">
    <property type="component" value="Unassembled WGS sequence"/>
</dbReference>
<comment type="subcellular location">
    <subcellularLocation>
        <location evidence="1">Membrane</location>
        <topology evidence="1">Multi-pass membrane protein</topology>
    </subcellularLocation>
</comment>
<proteinExistence type="predicted"/>
<feature type="transmembrane region" description="Helical" evidence="5">
    <location>
        <begin position="214"/>
        <end position="234"/>
    </location>
</feature>
<accession>A0ABR4G928</accession>
<name>A0ABR4G928_9EURO</name>
<dbReference type="PANTHER" id="PTHR31465">
    <property type="entry name" value="PROTEIN RTA1-RELATED"/>
    <property type="match status" value="1"/>
</dbReference>
<evidence type="ECO:0000256" key="4">
    <source>
        <dbReference type="ARBA" id="ARBA00023136"/>
    </source>
</evidence>